<dbReference type="GO" id="GO:0016491">
    <property type="term" value="F:oxidoreductase activity"/>
    <property type="evidence" value="ECO:0007669"/>
    <property type="project" value="InterPro"/>
</dbReference>
<gene>
    <name evidence="2" type="ORF">UFOPK1908_00660</name>
    <name evidence="3" type="ORF">UFOPK2282_01285</name>
</gene>
<evidence type="ECO:0000313" key="3">
    <source>
        <dbReference type="EMBL" id="CAB4674783.1"/>
    </source>
</evidence>
<organism evidence="2">
    <name type="scientific">freshwater metagenome</name>
    <dbReference type="NCBI Taxonomy" id="449393"/>
    <lineage>
        <taxon>unclassified sequences</taxon>
        <taxon>metagenomes</taxon>
        <taxon>ecological metagenomes</taxon>
    </lineage>
</organism>
<dbReference type="Pfam" id="PF00107">
    <property type="entry name" value="ADH_zinc_N"/>
    <property type="match status" value="1"/>
</dbReference>
<evidence type="ECO:0000259" key="1">
    <source>
        <dbReference type="SMART" id="SM00829"/>
    </source>
</evidence>
<dbReference type="InterPro" id="IPR052711">
    <property type="entry name" value="Zinc_ADH-like"/>
</dbReference>
<reference evidence="2" key="1">
    <citation type="submission" date="2020-05" db="EMBL/GenBank/DDBJ databases">
        <authorList>
            <person name="Chiriac C."/>
            <person name="Salcher M."/>
            <person name="Ghai R."/>
            <person name="Kavagutti S V."/>
        </authorList>
    </citation>
    <scope>NUCLEOTIDE SEQUENCE</scope>
</reference>
<dbReference type="InterPro" id="IPR036291">
    <property type="entry name" value="NAD(P)-bd_dom_sf"/>
</dbReference>
<dbReference type="InterPro" id="IPR011032">
    <property type="entry name" value="GroES-like_sf"/>
</dbReference>
<dbReference type="AlphaFoldDB" id="A0A6J6I1Y9"/>
<dbReference type="InterPro" id="IPR020843">
    <property type="entry name" value="ER"/>
</dbReference>
<dbReference type="EMBL" id="CAEZVB010000022">
    <property type="protein sequence ID" value="CAB4619590.1"/>
    <property type="molecule type" value="Genomic_DNA"/>
</dbReference>
<name>A0A6J6I1Y9_9ZZZZ</name>
<sequence length="322" mass="33779">MFAVYASGISADEPLSVLSVGQIDPLPTPEDWVTVNVKAVSLNHHDLWALKGQALTADQAPMILGTDAAGVTEDGREVIVHGVIGDPTKGRGDETLDPKRSLLSEVYSGAMAAQVRVPARNLIEKPKELSFEEAACLPTAWLTAYRMLVTKSGAQAGDLVLVQGAAGGVASAAIVIAKALGMRVWATSRDEAKRTWAKELGADEVFETGARLPEKVDAVIDSVGEATWSHSLRALRPGGTIVTCGATSGGTANADLNRVFFLQLKVEGSTMGTSEELRGLVALLIKSGARPVIDRVLPLASAPEAFAAMNSGELRGKIVMTL</sequence>
<dbReference type="Pfam" id="PF08240">
    <property type="entry name" value="ADH_N"/>
    <property type="match status" value="1"/>
</dbReference>
<dbReference type="InterPro" id="IPR013154">
    <property type="entry name" value="ADH-like_N"/>
</dbReference>
<dbReference type="InterPro" id="IPR013149">
    <property type="entry name" value="ADH-like_C"/>
</dbReference>
<evidence type="ECO:0000313" key="2">
    <source>
        <dbReference type="EMBL" id="CAB4619590.1"/>
    </source>
</evidence>
<dbReference type="EMBL" id="CAEZWR010000180">
    <property type="protein sequence ID" value="CAB4674783.1"/>
    <property type="molecule type" value="Genomic_DNA"/>
</dbReference>
<dbReference type="SUPFAM" id="SSF50129">
    <property type="entry name" value="GroES-like"/>
    <property type="match status" value="1"/>
</dbReference>
<dbReference type="Gene3D" id="3.90.180.10">
    <property type="entry name" value="Medium-chain alcohol dehydrogenases, catalytic domain"/>
    <property type="match status" value="1"/>
</dbReference>
<feature type="domain" description="Enoyl reductase (ER)" evidence="1">
    <location>
        <begin position="13"/>
        <end position="320"/>
    </location>
</feature>
<dbReference type="SMART" id="SM00829">
    <property type="entry name" value="PKS_ER"/>
    <property type="match status" value="1"/>
</dbReference>
<dbReference type="Gene3D" id="3.40.50.720">
    <property type="entry name" value="NAD(P)-binding Rossmann-like Domain"/>
    <property type="match status" value="1"/>
</dbReference>
<dbReference type="PANTHER" id="PTHR45033">
    <property type="match status" value="1"/>
</dbReference>
<proteinExistence type="predicted"/>
<dbReference type="SUPFAM" id="SSF51735">
    <property type="entry name" value="NAD(P)-binding Rossmann-fold domains"/>
    <property type="match status" value="1"/>
</dbReference>
<protein>
    <submittedName>
        <fullName evidence="2">Unannotated protein</fullName>
    </submittedName>
</protein>
<dbReference type="PANTHER" id="PTHR45033:SF3">
    <property type="entry name" value="DEHYDROGENASE, PUTATIVE (AFU_ORTHOLOGUE AFUA_2G13270)-RELATED"/>
    <property type="match status" value="1"/>
</dbReference>
<accession>A0A6J6I1Y9</accession>